<comment type="caution">
    <text evidence="3">The sequence shown here is derived from an EMBL/GenBank/DDBJ whole genome shotgun (WGS) entry which is preliminary data.</text>
</comment>
<feature type="domain" description="DUF6534" evidence="2">
    <location>
        <begin position="104"/>
        <end position="189"/>
    </location>
</feature>
<protein>
    <recommendedName>
        <fullName evidence="2">DUF6534 domain-containing protein</fullName>
    </recommendedName>
</protein>
<sequence>MSSPSPASFTETWGCQLIAYMLDAVLYGVAMVLVGQYFYLHSGKDSKLIKGTIVALGSLGTMQFTFISHQMYIDYVTRFNAPASLDFIVFTAPRITSIQSGITALCDILITGILCYILQDSKSGLKRTNGMINKMIIYAINRGAVTSISALLNMILFVSVPNTFIFMIPLVPSCPLYVISVVSMLIVRTSLRSELGGGSTTLPSGSYALESHTRVNYSGDIHRIPGSAVLTFNSGYTDPTTKLHRSDLIPNGV</sequence>
<keyword evidence="4" id="KW-1185">Reference proteome</keyword>
<dbReference type="Pfam" id="PF20152">
    <property type="entry name" value="DUF6534"/>
    <property type="match status" value="1"/>
</dbReference>
<keyword evidence="1" id="KW-0812">Transmembrane</keyword>
<name>A0A1Q3EH55_LENED</name>
<dbReference type="InterPro" id="IPR045339">
    <property type="entry name" value="DUF6534"/>
</dbReference>
<feature type="transmembrane region" description="Helical" evidence="1">
    <location>
        <begin position="20"/>
        <end position="40"/>
    </location>
</feature>
<evidence type="ECO:0000256" key="1">
    <source>
        <dbReference type="SAM" id="Phobius"/>
    </source>
</evidence>
<feature type="transmembrane region" description="Helical" evidence="1">
    <location>
        <begin position="52"/>
        <end position="73"/>
    </location>
</feature>
<dbReference type="PANTHER" id="PTHR40465">
    <property type="entry name" value="CHROMOSOME 1, WHOLE GENOME SHOTGUN SEQUENCE"/>
    <property type="match status" value="1"/>
</dbReference>
<dbReference type="PANTHER" id="PTHR40465:SF1">
    <property type="entry name" value="DUF6534 DOMAIN-CONTAINING PROTEIN"/>
    <property type="match status" value="1"/>
</dbReference>
<evidence type="ECO:0000259" key="2">
    <source>
        <dbReference type="Pfam" id="PF20152"/>
    </source>
</evidence>
<accession>A0A1Q3EH55</accession>
<dbReference type="Proteomes" id="UP000188533">
    <property type="component" value="Unassembled WGS sequence"/>
</dbReference>
<feature type="transmembrane region" description="Helical" evidence="1">
    <location>
        <begin position="139"/>
        <end position="158"/>
    </location>
</feature>
<dbReference type="AlphaFoldDB" id="A0A1Q3EH55"/>
<reference evidence="3 4" key="1">
    <citation type="submission" date="2016-08" db="EMBL/GenBank/DDBJ databases">
        <authorList>
            <consortium name="Lentinula edodes genome sequencing consortium"/>
            <person name="Sakamoto Y."/>
            <person name="Nakade K."/>
            <person name="Sato S."/>
            <person name="Yoshida Y."/>
            <person name="Miyazaki K."/>
            <person name="Natsume S."/>
            <person name="Konno N."/>
        </authorList>
    </citation>
    <scope>NUCLEOTIDE SEQUENCE [LARGE SCALE GENOMIC DNA]</scope>
    <source>
        <strain evidence="3 4">NBRC 111202</strain>
    </source>
</reference>
<keyword evidence="1" id="KW-0472">Membrane</keyword>
<feature type="transmembrane region" description="Helical" evidence="1">
    <location>
        <begin position="98"/>
        <end position="118"/>
    </location>
</feature>
<evidence type="ECO:0000313" key="4">
    <source>
        <dbReference type="Proteomes" id="UP000188533"/>
    </source>
</evidence>
<keyword evidence="1" id="KW-1133">Transmembrane helix</keyword>
<feature type="transmembrane region" description="Helical" evidence="1">
    <location>
        <begin position="164"/>
        <end position="187"/>
    </location>
</feature>
<proteinExistence type="predicted"/>
<reference evidence="3 4" key="2">
    <citation type="submission" date="2017-02" db="EMBL/GenBank/DDBJ databases">
        <title>A genome survey and senescence transcriptome analysis in Lentinula edodes.</title>
        <authorList>
            <person name="Sakamoto Y."/>
            <person name="Nakade K."/>
            <person name="Sato S."/>
            <person name="Yoshida Y."/>
            <person name="Miyazaki K."/>
            <person name="Natsume S."/>
            <person name="Konno N."/>
        </authorList>
    </citation>
    <scope>NUCLEOTIDE SEQUENCE [LARGE SCALE GENOMIC DNA]</scope>
    <source>
        <strain evidence="3 4">NBRC 111202</strain>
    </source>
</reference>
<evidence type="ECO:0000313" key="3">
    <source>
        <dbReference type="EMBL" id="GAW06510.1"/>
    </source>
</evidence>
<dbReference type="EMBL" id="BDGU01000323">
    <property type="protein sequence ID" value="GAW06510.1"/>
    <property type="molecule type" value="Genomic_DNA"/>
</dbReference>
<organism evidence="3 4">
    <name type="scientific">Lentinula edodes</name>
    <name type="common">Shiitake mushroom</name>
    <name type="synonym">Lentinus edodes</name>
    <dbReference type="NCBI Taxonomy" id="5353"/>
    <lineage>
        <taxon>Eukaryota</taxon>
        <taxon>Fungi</taxon>
        <taxon>Dikarya</taxon>
        <taxon>Basidiomycota</taxon>
        <taxon>Agaricomycotina</taxon>
        <taxon>Agaricomycetes</taxon>
        <taxon>Agaricomycetidae</taxon>
        <taxon>Agaricales</taxon>
        <taxon>Marasmiineae</taxon>
        <taxon>Omphalotaceae</taxon>
        <taxon>Lentinula</taxon>
    </lineage>
</organism>
<gene>
    <name evidence="3" type="ORF">LENED_008441</name>
</gene>